<accession>A0A498CT90</accession>
<dbReference type="EMBL" id="RCHD01000045">
    <property type="protein sequence ID" value="RLL31585.1"/>
    <property type="molecule type" value="Genomic_DNA"/>
</dbReference>
<protein>
    <submittedName>
        <fullName evidence="1">Uncharacterized protein</fullName>
    </submittedName>
</protein>
<evidence type="ECO:0000313" key="1">
    <source>
        <dbReference type="EMBL" id="RLL31585.1"/>
    </source>
</evidence>
<comment type="caution">
    <text evidence="1">The sequence shown here is derived from an EMBL/GenBank/DDBJ whole genome shotgun (WGS) entry which is preliminary data.</text>
</comment>
<dbReference type="RefSeq" id="WP_121532919.1">
    <property type="nucleotide sequence ID" value="NZ_RCHD01000045.1"/>
</dbReference>
<organism evidence="1 2">
    <name type="scientific">Acinetobacter cumulans</name>
    <dbReference type="NCBI Taxonomy" id="2136182"/>
    <lineage>
        <taxon>Bacteria</taxon>
        <taxon>Pseudomonadati</taxon>
        <taxon>Pseudomonadota</taxon>
        <taxon>Gammaproteobacteria</taxon>
        <taxon>Moraxellales</taxon>
        <taxon>Moraxellaceae</taxon>
        <taxon>Acinetobacter</taxon>
    </lineage>
</organism>
<sequence length="95" mass="11240">MAQVNWEGRVFRFYSNIFKTPQIAKFSDPKKAHWMIFKIELVEGLEPGDLEIVKKLIEKIVKNIKHKTTLKNIEEGYVHFVSGRFEEYLQELLGE</sequence>
<dbReference type="AlphaFoldDB" id="A0A498CT90"/>
<gene>
    <name evidence="1" type="ORF">D9K80_14940</name>
</gene>
<dbReference type="Proteomes" id="UP000267166">
    <property type="component" value="Unassembled WGS sequence"/>
</dbReference>
<proteinExistence type="predicted"/>
<reference evidence="1 2" key="1">
    <citation type="submission" date="2018-09" db="EMBL/GenBank/DDBJ databases">
        <title>The draft genome of Acinetobacter sp. strains.</title>
        <authorList>
            <person name="Qin J."/>
            <person name="Feng Y."/>
            <person name="Zong Z."/>
        </authorList>
    </citation>
    <scope>NUCLEOTIDE SEQUENCE [LARGE SCALE GENOMIC DNA]</scope>
    <source>
        <strain evidence="1 2">WCHAc060003</strain>
    </source>
</reference>
<evidence type="ECO:0000313" key="2">
    <source>
        <dbReference type="Proteomes" id="UP000267166"/>
    </source>
</evidence>
<name>A0A498CT90_9GAMM</name>